<dbReference type="EMBL" id="BGPR01017310">
    <property type="protein sequence ID" value="GBN75738.1"/>
    <property type="molecule type" value="Genomic_DNA"/>
</dbReference>
<organism evidence="1 2">
    <name type="scientific">Araneus ventricosus</name>
    <name type="common">Orbweaver spider</name>
    <name type="synonym">Epeira ventricosa</name>
    <dbReference type="NCBI Taxonomy" id="182803"/>
    <lineage>
        <taxon>Eukaryota</taxon>
        <taxon>Metazoa</taxon>
        <taxon>Ecdysozoa</taxon>
        <taxon>Arthropoda</taxon>
        <taxon>Chelicerata</taxon>
        <taxon>Arachnida</taxon>
        <taxon>Araneae</taxon>
        <taxon>Araneomorphae</taxon>
        <taxon>Entelegynae</taxon>
        <taxon>Araneoidea</taxon>
        <taxon>Araneidae</taxon>
        <taxon>Araneus</taxon>
    </lineage>
</organism>
<evidence type="ECO:0000313" key="1">
    <source>
        <dbReference type="EMBL" id="GBN75738.1"/>
    </source>
</evidence>
<sequence length="99" mass="10856">MYEFPIRGGSLAASSSEPGPLQFPSHLGHHEYVDEKLTDNTYLLREGSGGGYKDFGFSIRAIAAAAIQISLMPRQGGVTQFSDYYQATMAHFQLSSYCL</sequence>
<keyword evidence="2" id="KW-1185">Reference proteome</keyword>
<dbReference type="Proteomes" id="UP000499080">
    <property type="component" value="Unassembled WGS sequence"/>
</dbReference>
<dbReference type="AlphaFoldDB" id="A0A4Y2RJC6"/>
<reference evidence="1 2" key="1">
    <citation type="journal article" date="2019" name="Sci. Rep.">
        <title>Orb-weaving spider Araneus ventricosus genome elucidates the spidroin gene catalogue.</title>
        <authorList>
            <person name="Kono N."/>
            <person name="Nakamura H."/>
            <person name="Ohtoshi R."/>
            <person name="Moran D.A.P."/>
            <person name="Shinohara A."/>
            <person name="Yoshida Y."/>
            <person name="Fujiwara M."/>
            <person name="Mori M."/>
            <person name="Tomita M."/>
            <person name="Arakawa K."/>
        </authorList>
    </citation>
    <scope>NUCLEOTIDE SEQUENCE [LARGE SCALE GENOMIC DNA]</scope>
</reference>
<evidence type="ECO:0000313" key="2">
    <source>
        <dbReference type="Proteomes" id="UP000499080"/>
    </source>
</evidence>
<accession>A0A4Y2RJC6</accession>
<comment type="caution">
    <text evidence="1">The sequence shown here is derived from an EMBL/GenBank/DDBJ whole genome shotgun (WGS) entry which is preliminary data.</text>
</comment>
<gene>
    <name evidence="1" type="ORF">AVEN_41523_1</name>
</gene>
<protein>
    <submittedName>
        <fullName evidence="1">Uncharacterized protein</fullName>
    </submittedName>
</protein>
<proteinExistence type="predicted"/>
<name>A0A4Y2RJC6_ARAVE</name>